<feature type="transmembrane region" description="Helical" evidence="3">
    <location>
        <begin position="411"/>
        <end position="437"/>
    </location>
</feature>
<dbReference type="KEGG" id="btab:109032482"/>
<keyword evidence="3" id="KW-0472">Membrane</keyword>
<feature type="transmembrane region" description="Helical" evidence="3">
    <location>
        <begin position="316"/>
        <end position="343"/>
    </location>
</feature>
<dbReference type="Gene3D" id="1.20.1250.20">
    <property type="entry name" value="MFS general substrate transporter like domains"/>
    <property type="match status" value="2"/>
</dbReference>
<feature type="transmembrane region" description="Helical" evidence="3">
    <location>
        <begin position="474"/>
        <end position="493"/>
    </location>
</feature>
<feature type="transmembrane region" description="Helical" evidence="3">
    <location>
        <begin position="779"/>
        <end position="803"/>
    </location>
</feature>
<feature type="region of interest" description="Disordered" evidence="2">
    <location>
        <begin position="162"/>
        <end position="200"/>
    </location>
</feature>
<feature type="transmembrane region" description="Helical" evidence="3">
    <location>
        <begin position="449"/>
        <end position="468"/>
    </location>
</feature>
<feature type="region of interest" description="Disordered" evidence="2">
    <location>
        <begin position="25"/>
        <end position="72"/>
    </location>
</feature>
<keyword evidence="6" id="KW-1185">Reference proteome</keyword>
<organism evidence="5 6">
    <name type="scientific">Bemisia tabaci</name>
    <name type="common">Sweetpotato whitefly</name>
    <name type="synonym">Aleurodes tabaci</name>
    <dbReference type="NCBI Taxonomy" id="7038"/>
    <lineage>
        <taxon>Eukaryota</taxon>
        <taxon>Metazoa</taxon>
        <taxon>Ecdysozoa</taxon>
        <taxon>Arthropoda</taxon>
        <taxon>Hexapoda</taxon>
        <taxon>Insecta</taxon>
        <taxon>Pterygota</taxon>
        <taxon>Neoptera</taxon>
        <taxon>Paraneoptera</taxon>
        <taxon>Hemiptera</taxon>
        <taxon>Sternorrhyncha</taxon>
        <taxon>Aleyrodoidea</taxon>
        <taxon>Aleyrodidae</taxon>
        <taxon>Aleyrodinae</taxon>
        <taxon>Bemisia</taxon>
    </lineage>
</organism>
<gene>
    <name evidence="5" type="ORF">BEMITA_LOCUS3919</name>
</gene>
<dbReference type="Proteomes" id="UP001152759">
    <property type="component" value="Chromosome 2"/>
</dbReference>
<evidence type="ECO:0000313" key="6">
    <source>
        <dbReference type="Proteomes" id="UP001152759"/>
    </source>
</evidence>
<feature type="transmembrane region" description="Helical" evidence="3">
    <location>
        <begin position="385"/>
        <end position="405"/>
    </location>
</feature>
<dbReference type="CDD" id="cd17352">
    <property type="entry name" value="MFS_MCT_SLC16"/>
    <property type="match status" value="1"/>
</dbReference>
<evidence type="ECO:0000256" key="3">
    <source>
        <dbReference type="SAM" id="Phobius"/>
    </source>
</evidence>
<dbReference type="SUPFAM" id="SSF103473">
    <property type="entry name" value="MFS general substrate transporter"/>
    <property type="match status" value="1"/>
</dbReference>
<dbReference type="GO" id="GO:0008028">
    <property type="term" value="F:monocarboxylic acid transmembrane transporter activity"/>
    <property type="evidence" value="ECO:0007669"/>
    <property type="project" value="TreeGrafter"/>
</dbReference>
<accession>A0A9P0A4W2</accession>
<dbReference type="Pfam" id="PF07690">
    <property type="entry name" value="MFS_1"/>
    <property type="match status" value="2"/>
</dbReference>
<evidence type="ECO:0000256" key="2">
    <source>
        <dbReference type="SAM" id="MobiDB-lite"/>
    </source>
</evidence>
<protein>
    <recommendedName>
        <fullName evidence="4">Major facilitator superfamily (MFS) profile domain-containing protein</fullName>
    </recommendedName>
</protein>
<dbReference type="GO" id="GO:0016020">
    <property type="term" value="C:membrane"/>
    <property type="evidence" value="ECO:0007669"/>
    <property type="project" value="UniProtKB-SubCell"/>
</dbReference>
<dbReference type="InterPro" id="IPR020846">
    <property type="entry name" value="MFS_dom"/>
</dbReference>
<dbReference type="PANTHER" id="PTHR11360:SF111">
    <property type="entry name" value="CHASKI, ISOFORM A"/>
    <property type="match status" value="1"/>
</dbReference>
<feature type="compositionally biased region" description="Polar residues" evidence="2">
    <location>
        <begin position="55"/>
        <end position="72"/>
    </location>
</feature>
<dbReference type="PANTHER" id="PTHR11360">
    <property type="entry name" value="MONOCARBOXYLATE TRANSPORTER"/>
    <property type="match status" value="1"/>
</dbReference>
<keyword evidence="3" id="KW-1133">Transmembrane helix</keyword>
<dbReference type="InterPro" id="IPR011701">
    <property type="entry name" value="MFS"/>
</dbReference>
<dbReference type="PROSITE" id="PS50850">
    <property type="entry name" value="MFS"/>
    <property type="match status" value="1"/>
</dbReference>
<comment type="subcellular location">
    <subcellularLocation>
        <location evidence="1">Membrane</location>
        <topology evidence="1">Multi-pass membrane protein</topology>
    </subcellularLocation>
</comment>
<feature type="transmembrane region" description="Helical" evidence="3">
    <location>
        <begin position="823"/>
        <end position="843"/>
    </location>
</feature>
<keyword evidence="3" id="KW-0812">Transmembrane</keyword>
<proteinExistence type="predicted"/>
<feature type="transmembrane region" description="Helical" evidence="3">
    <location>
        <begin position="914"/>
        <end position="933"/>
    </location>
</feature>
<feature type="region of interest" description="Disordered" evidence="2">
    <location>
        <begin position="642"/>
        <end position="696"/>
    </location>
</feature>
<dbReference type="AlphaFoldDB" id="A0A9P0A4W2"/>
<evidence type="ECO:0000256" key="1">
    <source>
        <dbReference type="ARBA" id="ARBA00004141"/>
    </source>
</evidence>
<sequence length="985" mass="107258">MSVSGISEEVDAILTDLMEDSLIDSLNSLSGEGSLEEIPEDTTRTSEGYAPGDSSAGSDRTGSGAETTATTKSVNVTPLRHVVTADSPFVTSSKHVNAAPLRHSATIDTPFVKPDNAPLRHVMTSDSPFGSASPFITSDSLVGLVSDSLLGIPSDLLSIPEIADTEPSTNDDVIPPRRRSVIAPDSPPKTTATPPEVSSEAVASNCTAPTAAKLPAVAAEPPVVKKTVSNQTSLPPLPSVAFDPEFPDAGKKHEGILKRTYSEGGGGRPENGRRFSTPKFEKAATFSQTNILETYDDDVTESSIERTKPKVPDGGWGWVVVLSATIISMIGDGTAFSFGLLYIKFLENYGESKSKTSWIGSLFMAVPLLLGPVGSALVDRFGCRTMTMLGGVISGTGFILSSISMSIEQQYLTFGFIAGLGLCLCYVTAVVSVAYWFDKKRTLATSLGSCGTGVGTFVYAPMTSWLIAEYGWRGTILLLSGPFFNLCVCGAVMRDPEWLIKEQRELRRTAGSDASSPSLSVSQMSNGDFPGVEEVRRALKSGQRPVYRLTGVNAVLAKTEEGKDGGAPFNSVINIPTFIKQNEKVPLEVLETLSENKRVFKVILENYPSLLQCRSLSDHEQLHQAHTTATRVAVPVTMSMRLKPSRRLTATHTPSSRDAAHAHGSSRDGTGAGEPLLEAEQPRGTVPVPKVLAPPRTDSLPLLRRQFSIKEHHPQLSHFRGHRNSVMYRGAALDFHKYKLRAASCPNIYRNPVTSYIAQRNQSRWLEEMKELFRGMTDFSMFLELHFLLISLSTILLFTWFIVPYFYLTDFIINQKVMTEAEATSIISVIGITNTVGMVLLGWAGDYPWMNVTKTYAACLVGCGVTLILMPFFTTNYWAMVFTCAGFGVFFASNFSFTPTILVELIPLERFTTAYGLTLLCQGIGNLLGPPLAGWFFDVTNIWDYSFYLAGFWIIISGFLVAAIPVTENRRIWGDGETEYQKSEV</sequence>
<feature type="domain" description="Major facilitator superfamily (MFS) profile" evidence="4">
    <location>
        <begin position="779"/>
        <end position="985"/>
    </location>
</feature>
<dbReference type="InterPro" id="IPR050327">
    <property type="entry name" value="Proton-linked_MCT"/>
</dbReference>
<reference evidence="5" key="1">
    <citation type="submission" date="2021-12" db="EMBL/GenBank/DDBJ databases">
        <authorList>
            <person name="King R."/>
        </authorList>
    </citation>
    <scope>NUCLEOTIDE SEQUENCE</scope>
</reference>
<feature type="transmembrane region" description="Helical" evidence="3">
    <location>
        <begin position="358"/>
        <end position="378"/>
    </location>
</feature>
<feature type="transmembrane region" description="Helical" evidence="3">
    <location>
        <begin position="879"/>
        <end position="902"/>
    </location>
</feature>
<feature type="transmembrane region" description="Helical" evidence="3">
    <location>
        <begin position="855"/>
        <end position="873"/>
    </location>
</feature>
<dbReference type="InterPro" id="IPR036259">
    <property type="entry name" value="MFS_trans_sf"/>
</dbReference>
<evidence type="ECO:0000313" key="5">
    <source>
        <dbReference type="EMBL" id="CAH0384614.1"/>
    </source>
</evidence>
<evidence type="ECO:0000259" key="4">
    <source>
        <dbReference type="PROSITE" id="PS50850"/>
    </source>
</evidence>
<feature type="transmembrane region" description="Helical" evidence="3">
    <location>
        <begin position="945"/>
        <end position="964"/>
    </location>
</feature>
<name>A0A9P0A4W2_BEMTA</name>
<dbReference type="EMBL" id="OU963863">
    <property type="protein sequence ID" value="CAH0384614.1"/>
    <property type="molecule type" value="Genomic_DNA"/>
</dbReference>